<name>A0ABS4JX08_9FIRM</name>
<proteinExistence type="predicted"/>
<protein>
    <recommendedName>
        <fullName evidence="3">DUF4829 domain-containing protein</fullName>
    </recommendedName>
</protein>
<reference evidence="1 2" key="1">
    <citation type="submission" date="2021-03" db="EMBL/GenBank/DDBJ databases">
        <title>Genomic Encyclopedia of Type Strains, Phase IV (KMG-IV): sequencing the most valuable type-strain genomes for metagenomic binning, comparative biology and taxonomic classification.</title>
        <authorList>
            <person name="Goeker M."/>
        </authorList>
    </citation>
    <scope>NUCLEOTIDE SEQUENCE [LARGE SCALE GENOMIC DNA]</scope>
    <source>
        <strain evidence="1 2">DSM 27138</strain>
    </source>
</reference>
<keyword evidence="2" id="KW-1185">Reference proteome</keyword>
<dbReference type="EMBL" id="JAGGLG010000046">
    <property type="protein sequence ID" value="MBP2020072.1"/>
    <property type="molecule type" value="Genomic_DNA"/>
</dbReference>
<evidence type="ECO:0000313" key="2">
    <source>
        <dbReference type="Proteomes" id="UP001519289"/>
    </source>
</evidence>
<comment type="caution">
    <text evidence="1">The sequence shown here is derived from an EMBL/GenBank/DDBJ whole genome shotgun (WGS) entry which is preliminary data.</text>
</comment>
<gene>
    <name evidence="1" type="ORF">J2Z79_003526</name>
</gene>
<evidence type="ECO:0000313" key="1">
    <source>
        <dbReference type="EMBL" id="MBP2020072.1"/>
    </source>
</evidence>
<sequence>MRFLGRLFGRRQDDSPAARWMRRRTQAEPAEVVHEYFSAVVAHDLEWILATLTPERARLYSGPTTMDRRRLSVRAARVTGVSPAPDAPVARVPGYGEQLALRVEYELELVPPEERRDPSLVEGPQWAYFLLVREGPGKPWLIADWGR</sequence>
<organism evidence="1 2">
    <name type="scientific">Symbiobacterium terraclitae</name>
    <dbReference type="NCBI Taxonomy" id="557451"/>
    <lineage>
        <taxon>Bacteria</taxon>
        <taxon>Bacillati</taxon>
        <taxon>Bacillota</taxon>
        <taxon>Clostridia</taxon>
        <taxon>Eubacteriales</taxon>
        <taxon>Symbiobacteriaceae</taxon>
        <taxon>Symbiobacterium</taxon>
    </lineage>
</organism>
<evidence type="ECO:0008006" key="3">
    <source>
        <dbReference type="Google" id="ProtNLM"/>
    </source>
</evidence>
<dbReference type="RefSeq" id="WP_209468172.1">
    <property type="nucleotide sequence ID" value="NZ_JAGGLG010000046.1"/>
</dbReference>
<dbReference type="Proteomes" id="UP001519289">
    <property type="component" value="Unassembled WGS sequence"/>
</dbReference>
<accession>A0ABS4JX08</accession>